<feature type="domain" description="Alpha-ketoglutarate-dependent dioxygenase AlkB-like" evidence="21">
    <location>
        <begin position="362"/>
        <end position="492"/>
    </location>
</feature>
<dbReference type="SUPFAM" id="SSF51735">
    <property type="entry name" value="NAD(P)-binding Rossmann-fold domains"/>
    <property type="match status" value="1"/>
</dbReference>
<dbReference type="Gene3D" id="2.60.120.590">
    <property type="entry name" value="Alpha-ketoglutarate-dependent dioxygenase AlkB-like"/>
    <property type="match status" value="1"/>
</dbReference>
<accession>A0A4U1FAZ6</accession>
<evidence type="ECO:0000256" key="18">
    <source>
        <dbReference type="ARBA" id="ARBA00048129"/>
    </source>
</evidence>
<evidence type="ECO:0000256" key="9">
    <source>
        <dbReference type="ARBA" id="ARBA00023002"/>
    </source>
</evidence>
<evidence type="ECO:0000256" key="5">
    <source>
        <dbReference type="ARBA" id="ARBA00022824"/>
    </source>
</evidence>
<dbReference type="GO" id="GO:0006694">
    <property type="term" value="P:steroid biosynthetic process"/>
    <property type="evidence" value="ECO:0007669"/>
    <property type="project" value="UniProtKB-KW"/>
</dbReference>
<evidence type="ECO:0000256" key="16">
    <source>
        <dbReference type="ARBA" id="ARBA00043017"/>
    </source>
</evidence>
<evidence type="ECO:0000256" key="14">
    <source>
        <dbReference type="ARBA" id="ARBA00039402"/>
    </source>
</evidence>
<evidence type="ECO:0000256" key="19">
    <source>
        <dbReference type="ARBA" id="ARBA00048282"/>
    </source>
</evidence>
<dbReference type="Pfam" id="PF13532">
    <property type="entry name" value="2OG-FeII_Oxy_2"/>
    <property type="match status" value="1"/>
</dbReference>
<sequence>MNLVAWEHIGKALKVLNKAKGLTVINTAGLDLECCFLFISLAFSNGFSESPEVQLVVTGSTDGIGKSYAEELAKRGMKIVLISRSQDKLNQVSSEIREKFKVETKTIAVDFASEDIYDKIKTSLAGLEIGVLVNNVGMSYEYPEYFLDVPDLDSMTWLVLPGMVERSKGAILNISSASGMYPVPLLTLYSATKSVLPYFVATKLAKIRKPTLDKPSSETFVKSAIKTVGVQSRTNGYLIHSLMLRAETFLINMEDKRRRARVQGAWAGPAKSQAIAQPGKNLWGSPPTAENHLQQRPGQTWMNKEHRLSDRQFVFKEPQEVVRRAPEPQVIDKEGVYEISLSPTGVSSSGGVLITVLSASRVCLYPGFVDLKEADSIFEQLCQDVPWKQRTAIREDVTYQQPRLTAWYGELPYTYSRITLEPNPHWHPVLLMLKKQIEENTGHTFNSLLCNLYRNEKDSVDWHSDDEPSLGRCPIIASLSFGATRMFEMRKKPPPVSGLFILCSSCRLIFCEKN</sequence>
<gene>
    <name evidence="22" type="ORF">EI555_020796</name>
</gene>
<dbReference type="EC" id="1.1.1.62" evidence="12"/>
<keyword evidence="5" id="KW-0256">Endoplasmic reticulum</keyword>
<dbReference type="Pfam" id="PF00106">
    <property type="entry name" value="adh_short"/>
    <property type="match status" value="1"/>
</dbReference>
<evidence type="ECO:0000256" key="13">
    <source>
        <dbReference type="ARBA" id="ARBA00038261"/>
    </source>
</evidence>
<comment type="similarity">
    <text evidence="13">Belongs to the short-chain dehydrogenases/reductases (SDR) family. 17-beta-HSD 3 subfamily.</text>
</comment>
<comment type="cofactor">
    <cofactor evidence="1">
        <name>Fe(2+)</name>
        <dbReference type="ChEBI" id="CHEBI:29033"/>
    </cofactor>
</comment>
<organism evidence="22 23">
    <name type="scientific">Monodon monoceros</name>
    <name type="common">Narwhal</name>
    <name type="synonym">Ceratodon monodon</name>
    <dbReference type="NCBI Taxonomy" id="40151"/>
    <lineage>
        <taxon>Eukaryota</taxon>
        <taxon>Metazoa</taxon>
        <taxon>Chordata</taxon>
        <taxon>Craniata</taxon>
        <taxon>Vertebrata</taxon>
        <taxon>Euteleostomi</taxon>
        <taxon>Mammalia</taxon>
        <taxon>Eutheria</taxon>
        <taxon>Laurasiatheria</taxon>
        <taxon>Artiodactyla</taxon>
        <taxon>Whippomorpha</taxon>
        <taxon>Cetacea</taxon>
        <taxon>Odontoceti</taxon>
        <taxon>Monodontidae</taxon>
        <taxon>Monodon</taxon>
    </lineage>
</organism>
<dbReference type="PANTHER" id="PTHR43899">
    <property type="entry name" value="RH59310P"/>
    <property type="match status" value="1"/>
</dbReference>
<dbReference type="CDD" id="cd05356">
    <property type="entry name" value="17beta-HSD1_like_SDR_c"/>
    <property type="match status" value="1"/>
</dbReference>
<keyword evidence="10" id="KW-0443">Lipid metabolism</keyword>
<dbReference type="EMBL" id="RWIC01000247">
    <property type="protein sequence ID" value="TKC46733.1"/>
    <property type="molecule type" value="Genomic_DNA"/>
</dbReference>
<dbReference type="PANTHER" id="PTHR43899:SF14">
    <property type="entry name" value="VERY-LONG-CHAIN 3-OXOACYL-COA REDUCTASE"/>
    <property type="match status" value="1"/>
</dbReference>
<keyword evidence="8" id="KW-1133">Transmembrane helix</keyword>
<evidence type="ECO:0000313" key="22">
    <source>
        <dbReference type="EMBL" id="TKC46733.1"/>
    </source>
</evidence>
<keyword evidence="7" id="KW-0752">Steroid biosynthesis</keyword>
<keyword evidence="9" id="KW-0560">Oxidoreductase</keyword>
<comment type="pathway">
    <text evidence="2">Lipid metabolism; fatty acid biosynthesis.</text>
</comment>
<evidence type="ECO:0000259" key="21">
    <source>
        <dbReference type="Pfam" id="PF13532"/>
    </source>
</evidence>
<protein>
    <recommendedName>
        <fullName evidence="14">Very-long-chain 3-oxoacyl-CoA reductase</fullName>
        <ecNumber evidence="12">1.1.1.62</ecNumber>
    </recommendedName>
    <alternativeName>
        <fullName evidence="15">17-beta-hydroxysteroid dehydrogenase 12</fullName>
    </alternativeName>
    <alternativeName>
        <fullName evidence="16">Estradiol 17-beta-dehydrogenase 12</fullName>
    </alternativeName>
</protein>
<evidence type="ECO:0000256" key="17">
    <source>
        <dbReference type="ARBA" id="ARBA00047293"/>
    </source>
</evidence>
<evidence type="ECO:0000256" key="10">
    <source>
        <dbReference type="ARBA" id="ARBA00023098"/>
    </source>
</evidence>
<keyword evidence="4" id="KW-0812">Transmembrane</keyword>
<dbReference type="AlphaFoldDB" id="A0A4U1FAZ6"/>
<evidence type="ECO:0000256" key="12">
    <source>
        <dbReference type="ARBA" id="ARBA00024072"/>
    </source>
</evidence>
<keyword evidence="11" id="KW-0472">Membrane</keyword>
<proteinExistence type="inferred from homology"/>
<comment type="catalytic activity">
    <reaction evidence="17">
        <text>(7Z,10Z,13Z,16Z)-3-oxodocosatetraenoyl-CoA + NADPH + H(+) = (3R)-hydroxy-(7Z,10Z,13Z,16Z)-docosatetraenoyl-CoA + NADP(+)</text>
        <dbReference type="Rhea" id="RHEA:39323"/>
        <dbReference type="ChEBI" id="CHEBI:15378"/>
        <dbReference type="ChEBI" id="CHEBI:57783"/>
        <dbReference type="ChEBI" id="CHEBI:58349"/>
        <dbReference type="ChEBI" id="CHEBI:73852"/>
        <dbReference type="ChEBI" id="CHEBI:76415"/>
    </reaction>
</comment>
<evidence type="ECO:0000256" key="11">
    <source>
        <dbReference type="ARBA" id="ARBA00023136"/>
    </source>
</evidence>
<comment type="catalytic activity">
    <reaction evidence="20">
        <text>3-oxo-(7Z,10Z,13Z,16Z,19Z)-docosapentaenoyl-CoA + NADPH + H(+) = (3R)-hydroxy-(7Z,10Z,13Z,16Z,19Z)-docosapentaenoyl-CoA + NADP(+)</text>
        <dbReference type="Rhea" id="RHEA:39459"/>
        <dbReference type="ChEBI" id="CHEBI:15378"/>
        <dbReference type="ChEBI" id="CHEBI:57783"/>
        <dbReference type="ChEBI" id="CHEBI:58349"/>
        <dbReference type="ChEBI" id="CHEBI:73863"/>
        <dbReference type="ChEBI" id="CHEBI:76460"/>
    </reaction>
</comment>
<dbReference type="PRINTS" id="PR00081">
    <property type="entry name" value="GDHRDH"/>
</dbReference>
<evidence type="ECO:0000256" key="3">
    <source>
        <dbReference type="ARBA" id="ARBA00022516"/>
    </source>
</evidence>
<dbReference type="InterPro" id="IPR002347">
    <property type="entry name" value="SDR_fam"/>
</dbReference>
<evidence type="ECO:0000256" key="15">
    <source>
        <dbReference type="ARBA" id="ARBA00042234"/>
    </source>
</evidence>
<dbReference type="InterPro" id="IPR027450">
    <property type="entry name" value="AlkB-like"/>
</dbReference>
<keyword evidence="6" id="KW-0521">NADP</keyword>
<comment type="catalytic activity">
    <reaction evidence="19">
        <text>3-oxo-(8Z,11Z,14Z)-eicosatrienoyl-CoA + NADPH + H(+) = (3R)-hydroxy-(8Z,11Z,14Z)-eicosatrienoyl-CoA + NADP(+)</text>
        <dbReference type="Rhea" id="RHEA:39311"/>
        <dbReference type="ChEBI" id="CHEBI:15378"/>
        <dbReference type="ChEBI" id="CHEBI:57783"/>
        <dbReference type="ChEBI" id="CHEBI:58349"/>
        <dbReference type="ChEBI" id="CHEBI:71481"/>
        <dbReference type="ChEBI" id="CHEBI:76411"/>
    </reaction>
</comment>
<dbReference type="GO" id="GO:0005783">
    <property type="term" value="C:endoplasmic reticulum"/>
    <property type="evidence" value="ECO:0007669"/>
    <property type="project" value="TreeGrafter"/>
</dbReference>
<dbReference type="SUPFAM" id="SSF51197">
    <property type="entry name" value="Clavaminate synthase-like"/>
    <property type="match status" value="1"/>
</dbReference>
<dbReference type="Gene3D" id="3.40.50.720">
    <property type="entry name" value="NAD(P)-binding Rossmann-like Domain"/>
    <property type="match status" value="1"/>
</dbReference>
<evidence type="ECO:0000256" key="2">
    <source>
        <dbReference type="ARBA" id="ARBA00005194"/>
    </source>
</evidence>
<dbReference type="Proteomes" id="UP000308365">
    <property type="component" value="Unassembled WGS sequence"/>
</dbReference>
<evidence type="ECO:0000256" key="20">
    <source>
        <dbReference type="ARBA" id="ARBA00093182"/>
    </source>
</evidence>
<dbReference type="InterPro" id="IPR036291">
    <property type="entry name" value="NAD(P)-bd_dom_sf"/>
</dbReference>
<reference evidence="23" key="1">
    <citation type="journal article" date="2019" name="IScience">
        <title>Narwhal Genome Reveals Long-Term Low Genetic Diversity despite Current Large Abundance Size.</title>
        <authorList>
            <person name="Westbury M.V."/>
            <person name="Petersen B."/>
            <person name="Garde E."/>
            <person name="Heide-Jorgensen M.P."/>
            <person name="Lorenzen E.D."/>
        </authorList>
    </citation>
    <scope>NUCLEOTIDE SEQUENCE [LARGE SCALE GENOMIC DNA]</scope>
</reference>
<keyword evidence="3" id="KW-0444">Lipid biosynthesis</keyword>
<comment type="catalytic activity">
    <reaction evidence="18">
        <text>3-oxooctadecanoyl-CoA + NADPH + H(+) = (3R)-hydroxyoctadecanoyl-CoA + NADP(+)</text>
        <dbReference type="Rhea" id="RHEA:39151"/>
        <dbReference type="ChEBI" id="CHEBI:15378"/>
        <dbReference type="ChEBI" id="CHEBI:57783"/>
        <dbReference type="ChEBI" id="CHEBI:58349"/>
        <dbReference type="ChEBI" id="CHEBI:71407"/>
        <dbReference type="ChEBI" id="CHEBI:76374"/>
    </reaction>
</comment>
<evidence type="ECO:0000256" key="7">
    <source>
        <dbReference type="ARBA" id="ARBA00022955"/>
    </source>
</evidence>
<evidence type="ECO:0000256" key="6">
    <source>
        <dbReference type="ARBA" id="ARBA00022857"/>
    </source>
</evidence>
<dbReference type="InterPro" id="IPR051019">
    <property type="entry name" value="VLCFA-Steroid_DH"/>
</dbReference>
<dbReference type="InterPro" id="IPR037151">
    <property type="entry name" value="AlkB-like_sf"/>
</dbReference>
<evidence type="ECO:0000256" key="1">
    <source>
        <dbReference type="ARBA" id="ARBA00001954"/>
    </source>
</evidence>
<evidence type="ECO:0000256" key="8">
    <source>
        <dbReference type="ARBA" id="ARBA00022989"/>
    </source>
</evidence>
<comment type="caution">
    <text evidence="22">The sequence shown here is derived from an EMBL/GenBank/DDBJ whole genome shotgun (WGS) entry which is preliminary data.</text>
</comment>
<name>A0A4U1FAZ6_MONMO</name>
<evidence type="ECO:0000313" key="23">
    <source>
        <dbReference type="Proteomes" id="UP000308365"/>
    </source>
</evidence>
<evidence type="ECO:0000256" key="4">
    <source>
        <dbReference type="ARBA" id="ARBA00022692"/>
    </source>
</evidence>
<dbReference type="GO" id="GO:0004303">
    <property type="term" value="F:estradiol 17-beta-dehydrogenase [NAD(P)+] activity"/>
    <property type="evidence" value="ECO:0007669"/>
    <property type="project" value="UniProtKB-EC"/>
</dbReference>